<dbReference type="Proteomes" id="UP000295192">
    <property type="component" value="Unassembled WGS sequence"/>
</dbReference>
<dbReference type="EMBL" id="LSRL02000004">
    <property type="protein sequence ID" value="TDG52354.1"/>
    <property type="molecule type" value="Genomic_DNA"/>
</dbReference>
<evidence type="ECO:0000313" key="2">
    <source>
        <dbReference type="EMBL" id="TDG52354.1"/>
    </source>
</evidence>
<dbReference type="SUPFAM" id="SSF47565">
    <property type="entry name" value="Insect pheromone/odorant-binding proteins"/>
    <property type="match status" value="1"/>
</dbReference>
<protein>
    <recommendedName>
        <fullName evidence="4">Odorant-binding protein 99d</fullName>
    </recommendedName>
</protein>
<evidence type="ECO:0000313" key="3">
    <source>
        <dbReference type="Proteomes" id="UP000295192"/>
    </source>
</evidence>
<reference evidence="2 3" key="1">
    <citation type="journal article" date="2019" name="J. Hered.">
        <title>An Improved Genome Assembly for Drosophila navojoa, the Basal Species in the mojavensis Cluster.</title>
        <authorList>
            <person name="Vanderlinde T."/>
            <person name="Dupim E.G."/>
            <person name="Nazario-Yepiz N.O."/>
            <person name="Carvalho A.B."/>
        </authorList>
    </citation>
    <scope>NUCLEOTIDE SEQUENCE [LARGE SCALE GENOMIC DNA]</scope>
    <source>
        <strain evidence="2">Navoj_Jal97</strain>
        <tissue evidence="2">Whole organism</tissue>
    </source>
</reference>
<dbReference type="OMA" id="FGHWVKD"/>
<dbReference type="InterPro" id="IPR036728">
    <property type="entry name" value="PBP_GOBP_sf"/>
</dbReference>
<comment type="caution">
    <text evidence="2">The sequence shown here is derived from an EMBL/GenBank/DDBJ whole genome shotgun (WGS) entry which is preliminary data.</text>
</comment>
<organism evidence="2 3">
    <name type="scientific">Drosophila navojoa</name>
    <name type="common">Fruit fly</name>
    <dbReference type="NCBI Taxonomy" id="7232"/>
    <lineage>
        <taxon>Eukaryota</taxon>
        <taxon>Metazoa</taxon>
        <taxon>Ecdysozoa</taxon>
        <taxon>Arthropoda</taxon>
        <taxon>Hexapoda</taxon>
        <taxon>Insecta</taxon>
        <taxon>Pterygota</taxon>
        <taxon>Neoptera</taxon>
        <taxon>Endopterygota</taxon>
        <taxon>Diptera</taxon>
        <taxon>Brachycera</taxon>
        <taxon>Muscomorpha</taxon>
        <taxon>Ephydroidea</taxon>
        <taxon>Drosophilidae</taxon>
        <taxon>Drosophila</taxon>
    </lineage>
</organism>
<keyword evidence="3" id="KW-1185">Reference proteome</keyword>
<evidence type="ECO:0008006" key="4">
    <source>
        <dbReference type="Google" id="ProtNLM"/>
    </source>
</evidence>
<feature type="signal peptide" evidence="1">
    <location>
        <begin position="1"/>
        <end position="22"/>
    </location>
</feature>
<dbReference type="OrthoDB" id="7960093at2759"/>
<dbReference type="AlphaFoldDB" id="A0A484BUM3"/>
<dbReference type="KEGG" id="dnv:108659138"/>
<dbReference type="CDD" id="cd23992">
    <property type="entry name" value="PBP_GOBP"/>
    <property type="match status" value="1"/>
</dbReference>
<feature type="chain" id="PRO_5019763601" description="Odorant-binding protein 99d" evidence="1">
    <location>
        <begin position="23"/>
        <end position="138"/>
    </location>
</feature>
<dbReference type="STRING" id="7232.A0A484BUM3"/>
<dbReference type="Gene3D" id="1.10.238.20">
    <property type="entry name" value="Pheromone/general odorant binding protein domain"/>
    <property type="match status" value="1"/>
</dbReference>
<dbReference type="Pfam" id="PF01395">
    <property type="entry name" value="PBP_GOBP"/>
    <property type="match status" value="1"/>
</dbReference>
<proteinExistence type="predicted"/>
<name>A0A484BUM3_DRONA</name>
<keyword evidence="1" id="KW-0732">Signal</keyword>
<evidence type="ECO:0000256" key="1">
    <source>
        <dbReference type="SAM" id="SignalP"/>
    </source>
</evidence>
<dbReference type="GO" id="GO:0005549">
    <property type="term" value="F:odorant binding"/>
    <property type="evidence" value="ECO:0007669"/>
    <property type="project" value="InterPro"/>
</dbReference>
<accession>A0A484BUM3</accession>
<sequence>MKQLELSLLCLCLCLLIGALWAADTPTWQLPTAQAVQRIQRSCQKSAAGQRASQLRCLVEQLGLWTDEQGYNARRIAKIFAAHQQTEELLLVVEYCNNRERRLQQKPAQWAYAAYKCATAGTLGHWLREYKRQMQAIQ</sequence>
<gene>
    <name evidence="2" type="ORF">AWZ03_001184</name>
</gene>
<dbReference type="InterPro" id="IPR006170">
    <property type="entry name" value="PBP/GOBP"/>
</dbReference>